<accession>A0A7R8CV48</accession>
<comment type="similarity">
    <text evidence="6">Belongs to the VPS28 family.</text>
</comment>
<proteinExistence type="inferred from homology"/>
<evidence type="ECO:0000256" key="2">
    <source>
        <dbReference type="ARBA" id="ARBA00020968"/>
    </source>
</evidence>
<comment type="subcellular location">
    <subcellularLocation>
        <location evidence="1">Endosome</location>
    </subcellularLocation>
</comment>
<evidence type="ECO:0000256" key="1">
    <source>
        <dbReference type="ARBA" id="ARBA00004177"/>
    </source>
</evidence>
<evidence type="ECO:0000256" key="6">
    <source>
        <dbReference type="PROSITE-ProRule" id="PRU00645"/>
    </source>
</evidence>
<dbReference type="InterPro" id="IPR017898">
    <property type="entry name" value="VPS28_N"/>
</dbReference>
<evidence type="ECO:0000256" key="5">
    <source>
        <dbReference type="ARBA" id="ARBA00022927"/>
    </source>
</evidence>
<dbReference type="EMBL" id="HG994584">
    <property type="protein sequence ID" value="CAF2940697.1"/>
    <property type="molecule type" value="Genomic_DNA"/>
</dbReference>
<evidence type="ECO:0000313" key="8">
    <source>
        <dbReference type="Proteomes" id="UP000675881"/>
    </source>
</evidence>
<keyword evidence="3 6" id="KW-0813">Transport</keyword>
<dbReference type="InterPro" id="IPR007143">
    <property type="entry name" value="Vps28"/>
</dbReference>
<dbReference type="PANTHER" id="PTHR12937">
    <property type="entry name" value="VACUOLAR PROTEIN SORTING 28, ISOFORM 2 VPS28"/>
    <property type="match status" value="1"/>
</dbReference>
<dbReference type="InterPro" id="IPR037206">
    <property type="entry name" value="VPS28_C_sf"/>
</dbReference>
<dbReference type="OrthoDB" id="2671at2759"/>
<dbReference type="AlphaFoldDB" id="A0A7R8CV48"/>
<dbReference type="Gene3D" id="1.20.1440.200">
    <property type="match status" value="1"/>
</dbReference>
<dbReference type="InterPro" id="IPR037202">
    <property type="entry name" value="ESCRT_assembly_dom"/>
</dbReference>
<dbReference type="SUPFAM" id="SSF140111">
    <property type="entry name" value="Endosomal sorting complex assembly domain"/>
    <property type="match status" value="1"/>
</dbReference>
<protein>
    <recommendedName>
        <fullName evidence="2">Vacuolar protein sorting-associated protein 28 homolog</fullName>
    </recommendedName>
</protein>
<name>A0A7R8CV48_LEPSM</name>
<keyword evidence="5 6" id="KW-0653">Protein transport</keyword>
<dbReference type="Proteomes" id="UP000675881">
    <property type="component" value="Chromosome 5"/>
</dbReference>
<evidence type="ECO:0000256" key="4">
    <source>
        <dbReference type="ARBA" id="ARBA00022753"/>
    </source>
</evidence>
<dbReference type="PANTHER" id="PTHR12937:SF0">
    <property type="entry name" value="VACUOLAR PROTEIN SORTING-ASSOCIATED PROTEIN 28 HOMOLOG"/>
    <property type="match status" value="1"/>
</dbReference>
<gene>
    <name evidence="7" type="ORF">LSAA_10661</name>
</gene>
<dbReference type="GO" id="GO:0000813">
    <property type="term" value="C:ESCRT I complex"/>
    <property type="evidence" value="ECO:0007669"/>
    <property type="project" value="InterPro"/>
</dbReference>
<sequence length="183" mass="20911">MTNGGVISTLQALEKAYIRDAVSAKDYTHNCSKLLVQYKAAFKQVQGDEFPSVESFMSKYRLDCPAALERIREGRPITIREDKKTHLNSSLKLAMEELHPDVKDLSDGLSRLSVLPPNFEGRASIDKWLQILSDMKETIKNQDSLLENHFSNSIKQTFHLKLNCLLLRIYLVVLLVYNNPEPF</sequence>
<evidence type="ECO:0000256" key="3">
    <source>
        <dbReference type="ARBA" id="ARBA00022448"/>
    </source>
</evidence>
<dbReference type="GO" id="GO:0044877">
    <property type="term" value="F:protein-containing complex binding"/>
    <property type="evidence" value="ECO:0007669"/>
    <property type="project" value="TreeGrafter"/>
</dbReference>
<dbReference type="SUPFAM" id="SSF140427">
    <property type="entry name" value="VPS28 C-terminal domain-like"/>
    <property type="match status" value="1"/>
</dbReference>
<dbReference type="GO" id="GO:0043328">
    <property type="term" value="P:protein transport to vacuole involved in ubiquitin-dependent protein catabolic process via the multivesicular body sorting pathway"/>
    <property type="evidence" value="ECO:0007669"/>
    <property type="project" value="TreeGrafter"/>
</dbReference>
<organism evidence="7 8">
    <name type="scientific">Lepeophtheirus salmonis</name>
    <name type="common">Salmon louse</name>
    <name type="synonym">Caligus salmonis</name>
    <dbReference type="NCBI Taxonomy" id="72036"/>
    <lineage>
        <taxon>Eukaryota</taxon>
        <taxon>Metazoa</taxon>
        <taxon>Ecdysozoa</taxon>
        <taxon>Arthropoda</taxon>
        <taxon>Crustacea</taxon>
        <taxon>Multicrustacea</taxon>
        <taxon>Hexanauplia</taxon>
        <taxon>Copepoda</taxon>
        <taxon>Siphonostomatoida</taxon>
        <taxon>Caligidae</taxon>
        <taxon>Lepeophtheirus</taxon>
    </lineage>
</organism>
<keyword evidence="8" id="KW-1185">Reference proteome</keyword>
<dbReference type="PROSITE" id="PS51313">
    <property type="entry name" value="VPS28_N"/>
    <property type="match status" value="1"/>
</dbReference>
<dbReference type="InterPro" id="IPR038358">
    <property type="entry name" value="VPS28_N_sf"/>
</dbReference>
<dbReference type="Pfam" id="PF03997">
    <property type="entry name" value="VPS28"/>
    <property type="match status" value="2"/>
</dbReference>
<reference evidence="7" key="1">
    <citation type="submission" date="2021-02" db="EMBL/GenBank/DDBJ databases">
        <authorList>
            <person name="Bekaert M."/>
        </authorList>
    </citation>
    <scope>NUCLEOTIDE SEQUENCE</scope>
    <source>
        <strain evidence="7">IoA-00</strain>
    </source>
</reference>
<dbReference type="Gene3D" id="1.20.120.1130">
    <property type="match status" value="1"/>
</dbReference>
<evidence type="ECO:0000313" key="7">
    <source>
        <dbReference type="EMBL" id="CAF2940697.1"/>
    </source>
</evidence>
<keyword evidence="4" id="KW-0967">Endosome</keyword>